<gene>
    <name evidence="10" type="primary">trxA</name>
    <name evidence="10" type="ORF">RQP52_27350</name>
</gene>
<reference evidence="10 11" key="1">
    <citation type="submission" date="2023-10" db="EMBL/GenBank/DDBJ databases">
        <title>Paenibacillus strain PFR10 Genome sequencing and assembly.</title>
        <authorList>
            <person name="Kim I."/>
        </authorList>
    </citation>
    <scope>NUCLEOTIDE SEQUENCE [LARGE SCALE GENOMIC DNA]</scope>
    <source>
        <strain evidence="10 11">PFR10</strain>
    </source>
</reference>
<dbReference type="Proteomes" id="UP001260980">
    <property type="component" value="Unassembled WGS sequence"/>
</dbReference>
<comment type="similarity">
    <text evidence="1 8">Belongs to the thioredoxin family.</text>
</comment>
<dbReference type="SUPFAM" id="SSF52833">
    <property type="entry name" value="Thioredoxin-like"/>
    <property type="match status" value="1"/>
</dbReference>
<dbReference type="EMBL" id="JAWCUD010000011">
    <property type="protein sequence ID" value="MDU0204805.1"/>
    <property type="molecule type" value="Genomic_DNA"/>
</dbReference>
<dbReference type="PROSITE" id="PS00194">
    <property type="entry name" value="THIOREDOXIN_1"/>
    <property type="match status" value="1"/>
</dbReference>
<dbReference type="InterPro" id="IPR013766">
    <property type="entry name" value="Thioredoxin_domain"/>
</dbReference>
<dbReference type="Pfam" id="PF00085">
    <property type="entry name" value="Thioredoxin"/>
    <property type="match status" value="1"/>
</dbReference>
<dbReference type="PANTHER" id="PTHR45663">
    <property type="entry name" value="GEO12009P1"/>
    <property type="match status" value="1"/>
</dbReference>
<accession>A0ABU3RKJ1</accession>
<proteinExistence type="inferred from homology"/>
<evidence type="ECO:0000256" key="3">
    <source>
        <dbReference type="ARBA" id="ARBA00022448"/>
    </source>
</evidence>
<dbReference type="NCBIfam" id="TIGR01068">
    <property type="entry name" value="thioredoxin"/>
    <property type="match status" value="1"/>
</dbReference>
<dbReference type="PRINTS" id="PR00421">
    <property type="entry name" value="THIOREDOXIN"/>
</dbReference>
<evidence type="ECO:0000256" key="5">
    <source>
        <dbReference type="ARBA" id="ARBA00023157"/>
    </source>
</evidence>
<evidence type="ECO:0000256" key="2">
    <source>
        <dbReference type="ARBA" id="ARBA00020570"/>
    </source>
</evidence>
<dbReference type="Gene3D" id="3.40.30.10">
    <property type="entry name" value="Glutaredoxin"/>
    <property type="match status" value="1"/>
</dbReference>
<name>A0ABU3RKJ1_9BACL</name>
<dbReference type="RefSeq" id="WP_315954778.1">
    <property type="nucleotide sequence ID" value="NZ_JAWCUD010000011.1"/>
</dbReference>
<dbReference type="InterPro" id="IPR017937">
    <property type="entry name" value="Thioredoxin_CS"/>
</dbReference>
<keyword evidence="3" id="KW-0813">Transport</keyword>
<evidence type="ECO:0000313" key="10">
    <source>
        <dbReference type="EMBL" id="MDU0204805.1"/>
    </source>
</evidence>
<evidence type="ECO:0000256" key="1">
    <source>
        <dbReference type="ARBA" id="ARBA00008987"/>
    </source>
</evidence>
<dbReference type="PROSITE" id="PS51352">
    <property type="entry name" value="THIOREDOXIN_2"/>
    <property type="match status" value="1"/>
</dbReference>
<protein>
    <recommendedName>
        <fullName evidence="2 7">Thioredoxin</fullName>
    </recommendedName>
</protein>
<dbReference type="CDD" id="cd02947">
    <property type="entry name" value="TRX_family"/>
    <property type="match status" value="1"/>
</dbReference>
<keyword evidence="11" id="KW-1185">Reference proteome</keyword>
<keyword evidence="5" id="KW-1015">Disulfide bond</keyword>
<organism evidence="10 11">
    <name type="scientific">Paenibacillus violae</name>
    <dbReference type="NCBI Taxonomy" id="3077234"/>
    <lineage>
        <taxon>Bacteria</taxon>
        <taxon>Bacillati</taxon>
        <taxon>Bacillota</taxon>
        <taxon>Bacilli</taxon>
        <taxon>Bacillales</taxon>
        <taxon>Paenibacillaceae</taxon>
        <taxon>Paenibacillus</taxon>
    </lineage>
</organism>
<dbReference type="InterPro" id="IPR005746">
    <property type="entry name" value="Thioredoxin"/>
</dbReference>
<comment type="caution">
    <text evidence="10">The sequence shown here is derived from an EMBL/GenBank/DDBJ whole genome shotgun (WGS) entry which is preliminary data.</text>
</comment>
<keyword evidence="4" id="KW-0249">Electron transport</keyword>
<feature type="domain" description="Thioredoxin" evidence="9">
    <location>
        <begin position="1"/>
        <end position="105"/>
    </location>
</feature>
<evidence type="ECO:0000256" key="6">
    <source>
        <dbReference type="ARBA" id="ARBA00023284"/>
    </source>
</evidence>
<evidence type="ECO:0000256" key="4">
    <source>
        <dbReference type="ARBA" id="ARBA00022982"/>
    </source>
</evidence>
<evidence type="ECO:0000256" key="7">
    <source>
        <dbReference type="NCBIfam" id="TIGR01068"/>
    </source>
</evidence>
<dbReference type="PANTHER" id="PTHR45663:SF11">
    <property type="entry name" value="GEO12009P1"/>
    <property type="match status" value="1"/>
</dbReference>
<sequence>MDVISLTKNSFHKQIEHGVTLVDFYATWCGPCKIQLPIVEEIAKELKSEATIAKVDIDAESDIASEYDVKSIPTLMIFKDGYKLETFVGVQSKAFLKQKINEYTAIGDTC</sequence>
<evidence type="ECO:0000256" key="8">
    <source>
        <dbReference type="PIRNR" id="PIRNR000077"/>
    </source>
</evidence>
<keyword evidence="6" id="KW-0676">Redox-active center</keyword>
<dbReference type="InterPro" id="IPR036249">
    <property type="entry name" value="Thioredoxin-like_sf"/>
</dbReference>
<evidence type="ECO:0000259" key="9">
    <source>
        <dbReference type="PROSITE" id="PS51352"/>
    </source>
</evidence>
<dbReference type="PIRSF" id="PIRSF000077">
    <property type="entry name" value="Thioredoxin"/>
    <property type="match status" value="1"/>
</dbReference>
<evidence type="ECO:0000313" key="11">
    <source>
        <dbReference type="Proteomes" id="UP001260980"/>
    </source>
</evidence>